<reference evidence="3" key="1">
    <citation type="journal article" date="2019" name="Int. J. Syst. Evol. Microbiol.">
        <title>The Global Catalogue of Microorganisms (GCM) 10K type strain sequencing project: providing services to taxonomists for standard genome sequencing and annotation.</title>
        <authorList>
            <consortium name="The Broad Institute Genomics Platform"/>
            <consortium name="The Broad Institute Genome Sequencing Center for Infectious Disease"/>
            <person name="Wu L."/>
            <person name="Ma J."/>
        </authorList>
    </citation>
    <scope>NUCLEOTIDE SEQUENCE [LARGE SCALE GENOMIC DNA]</scope>
    <source>
        <strain evidence="3">CCUG 53762</strain>
    </source>
</reference>
<feature type="transmembrane region" description="Helical" evidence="1">
    <location>
        <begin position="142"/>
        <end position="170"/>
    </location>
</feature>
<dbReference type="EMBL" id="JBHUDG010000015">
    <property type="protein sequence ID" value="MFD1630159.1"/>
    <property type="molecule type" value="Genomic_DNA"/>
</dbReference>
<keyword evidence="3" id="KW-1185">Reference proteome</keyword>
<feature type="transmembrane region" description="Helical" evidence="1">
    <location>
        <begin position="191"/>
        <end position="218"/>
    </location>
</feature>
<proteinExistence type="predicted"/>
<keyword evidence="1" id="KW-0472">Membrane</keyword>
<dbReference type="Proteomes" id="UP001597118">
    <property type="component" value="Unassembled WGS sequence"/>
</dbReference>
<evidence type="ECO:0008006" key="4">
    <source>
        <dbReference type="Google" id="ProtNLM"/>
    </source>
</evidence>
<evidence type="ECO:0000256" key="1">
    <source>
        <dbReference type="SAM" id="Phobius"/>
    </source>
</evidence>
<gene>
    <name evidence="2" type="ORF">ACFSAH_09735</name>
</gene>
<feature type="transmembrane region" description="Helical" evidence="1">
    <location>
        <begin position="21"/>
        <end position="48"/>
    </location>
</feature>
<evidence type="ECO:0000313" key="3">
    <source>
        <dbReference type="Proteomes" id="UP001597118"/>
    </source>
</evidence>
<feature type="transmembrane region" description="Helical" evidence="1">
    <location>
        <begin position="99"/>
        <end position="122"/>
    </location>
</feature>
<protein>
    <recommendedName>
        <fullName evidence="4">Glycerophosphoryl diester phosphodiesterase membrane domain-containing protein</fullName>
    </recommendedName>
</protein>
<dbReference type="RefSeq" id="WP_379662536.1">
    <property type="nucleotide sequence ID" value="NZ_JBHUDG010000015.1"/>
</dbReference>
<evidence type="ECO:0000313" key="2">
    <source>
        <dbReference type="EMBL" id="MFD1630159.1"/>
    </source>
</evidence>
<accession>A0ABW4IDV0</accession>
<feature type="transmembrane region" description="Helical" evidence="1">
    <location>
        <begin position="54"/>
        <end position="78"/>
    </location>
</feature>
<organism evidence="2 3">
    <name type="scientific">Pseudopedobacter beijingensis</name>
    <dbReference type="NCBI Taxonomy" id="1207056"/>
    <lineage>
        <taxon>Bacteria</taxon>
        <taxon>Pseudomonadati</taxon>
        <taxon>Bacteroidota</taxon>
        <taxon>Sphingobacteriia</taxon>
        <taxon>Sphingobacteriales</taxon>
        <taxon>Sphingobacteriaceae</taxon>
        <taxon>Pseudopedobacter</taxon>
    </lineage>
</organism>
<sequence>MDKSFSVIEVLETAWDITKKNFLVIVGYSLVAFVSISILQLITAYLIVSSNLMVNFITLFLVLVVNSMATLGFYKLAFHLIDYEDKEIGMTELIPSWQNISSFISLTLLLGFIVATFNLVYTKLTTIKVFNDFVDIVKDSPAVVEILAAIALILLFIIIMRFMFFPCFIVDDNSTSFQSLRQSRQLTENNLLKIVTVLLLVVGFIALGFLALGVGIIVTYPFTNIVLVVTYRKLVYAYEEEHPDERGEKEEIEQ</sequence>
<name>A0ABW4IDV0_9SPHI</name>
<keyword evidence="1" id="KW-1133">Transmembrane helix</keyword>
<keyword evidence="1" id="KW-0812">Transmembrane</keyword>
<comment type="caution">
    <text evidence="2">The sequence shown here is derived from an EMBL/GenBank/DDBJ whole genome shotgun (WGS) entry which is preliminary data.</text>
</comment>